<protein>
    <submittedName>
        <fullName evidence="1">Uncharacterized protein</fullName>
    </submittedName>
</protein>
<dbReference type="Gramene" id="OBART01G39810.1">
    <property type="protein sequence ID" value="OBART01G39810.1"/>
    <property type="gene ID" value="OBART01G39810"/>
</dbReference>
<dbReference type="Proteomes" id="UP000026960">
    <property type="component" value="Chromosome 1"/>
</dbReference>
<name>A0A0D3EX61_9ORYZ</name>
<dbReference type="EnsemblPlants" id="OBART01G39810.1">
    <property type="protein sequence ID" value="OBART01G39810.1"/>
    <property type="gene ID" value="OBART01G39810"/>
</dbReference>
<organism evidence="1">
    <name type="scientific">Oryza barthii</name>
    <dbReference type="NCBI Taxonomy" id="65489"/>
    <lineage>
        <taxon>Eukaryota</taxon>
        <taxon>Viridiplantae</taxon>
        <taxon>Streptophyta</taxon>
        <taxon>Embryophyta</taxon>
        <taxon>Tracheophyta</taxon>
        <taxon>Spermatophyta</taxon>
        <taxon>Magnoliopsida</taxon>
        <taxon>Liliopsida</taxon>
        <taxon>Poales</taxon>
        <taxon>Poaceae</taxon>
        <taxon>BOP clade</taxon>
        <taxon>Oryzoideae</taxon>
        <taxon>Oryzeae</taxon>
        <taxon>Oryzinae</taxon>
        <taxon>Oryza</taxon>
    </lineage>
</organism>
<dbReference type="HOGENOM" id="CLU_1761538_0_0_1"/>
<dbReference type="PaxDb" id="65489-OBART01G39810.1"/>
<accession>A0A0D3EX61</accession>
<evidence type="ECO:0000313" key="1">
    <source>
        <dbReference type="EnsemblPlants" id="OBART01G39810.1"/>
    </source>
</evidence>
<reference evidence="1" key="1">
    <citation type="journal article" date="2009" name="Rice">
        <title>De Novo Next Generation Sequencing of Plant Genomes.</title>
        <authorList>
            <person name="Rounsley S."/>
            <person name="Marri P.R."/>
            <person name="Yu Y."/>
            <person name="He R."/>
            <person name="Sisneros N."/>
            <person name="Goicoechea J.L."/>
            <person name="Lee S.J."/>
            <person name="Angelova A."/>
            <person name="Kudrna D."/>
            <person name="Luo M."/>
            <person name="Affourtit J."/>
            <person name="Desany B."/>
            <person name="Knight J."/>
            <person name="Niazi F."/>
            <person name="Egholm M."/>
            <person name="Wing R.A."/>
        </authorList>
    </citation>
    <scope>NUCLEOTIDE SEQUENCE [LARGE SCALE GENOMIC DNA]</scope>
    <source>
        <strain evidence="1">cv. IRGC 105608</strain>
    </source>
</reference>
<keyword evidence="2" id="KW-1185">Reference proteome</keyword>
<proteinExistence type="predicted"/>
<evidence type="ECO:0000313" key="2">
    <source>
        <dbReference type="Proteomes" id="UP000026960"/>
    </source>
</evidence>
<dbReference type="AlphaFoldDB" id="A0A0D3EX61"/>
<sequence>MYGSLRRGGGGYMKVVVLEFNKSVRKYPKRGKAKTPTPILKILPSLSNKYPKRRKITTPTPITFIYYEISKEGKDNNTNTNVLMVLKEVKLAATSAKAKESKAIQVIEADVANDPEENNWGGMLGCIFHVLRKPEGMNLAGFFTIWSF</sequence>
<reference evidence="1" key="2">
    <citation type="submission" date="2015-03" db="UniProtKB">
        <authorList>
            <consortium name="EnsemblPlants"/>
        </authorList>
    </citation>
    <scope>IDENTIFICATION</scope>
</reference>